<comment type="caution">
    <text evidence="1">The sequence shown here is derived from an EMBL/GenBank/DDBJ whole genome shotgun (WGS) entry which is preliminary data.</text>
</comment>
<dbReference type="EMBL" id="JACXTA010000001">
    <property type="protein sequence ID" value="MBD3706736.1"/>
    <property type="molecule type" value="Genomic_DNA"/>
</dbReference>
<name>A0A927DI01_9ENTR</name>
<evidence type="ECO:0000313" key="1">
    <source>
        <dbReference type="EMBL" id="MBD3706736.1"/>
    </source>
</evidence>
<sequence>MGEQVALQMIEDYRPAASGAFIAATPKGLNYDFTAQSGGDIPKIRSLIKASGQLGDAQNRPGVLGNVR</sequence>
<gene>
    <name evidence="1" type="ORF">IE983_05225</name>
</gene>
<organism evidence="1 2">
    <name type="scientific">Enterobacter hormaechei</name>
    <dbReference type="NCBI Taxonomy" id="158836"/>
    <lineage>
        <taxon>Bacteria</taxon>
        <taxon>Pseudomonadati</taxon>
        <taxon>Pseudomonadota</taxon>
        <taxon>Gammaproteobacteria</taxon>
        <taxon>Enterobacterales</taxon>
        <taxon>Enterobacteriaceae</taxon>
        <taxon>Enterobacter</taxon>
        <taxon>Enterobacter cloacae complex</taxon>
    </lineage>
</organism>
<dbReference type="AlphaFoldDB" id="A0A927DI01"/>
<dbReference type="Proteomes" id="UP000655273">
    <property type="component" value="Unassembled WGS sequence"/>
</dbReference>
<accession>A0A927DI01</accession>
<evidence type="ECO:0000313" key="2">
    <source>
        <dbReference type="Proteomes" id="UP000655273"/>
    </source>
</evidence>
<proteinExistence type="predicted"/>
<reference evidence="1" key="1">
    <citation type="submission" date="2020-07" db="EMBL/GenBank/DDBJ databases">
        <title>Clinical and genomic characterization of carbapenemase-producing Enterobacterales causing secondary infections during the COVID-19 crisis at a New York City hospital.</title>
        <authorList>
            <person name="Gomez-Simmonds A."/>
            <person name="Annavajhala M.K."/>
            <person name="Uhlemann A.-C."/>
        </authorList>
    </citation>
    <scope>NUCLEOTIDE SEQUENCE</scope>
    <source>
        <strain evidence="1">NK1396</strain>
    </source>
</reference>
<protein>
    <submittedName>
        <fullName evidence="1">Uncharacterized protein</fullName>
    </submittedName>
</protein>